<comment type="subcellular location">
    <subcellularLocation>
        <location evidence="1">Cell inner membrane</location>
        <topology evidence="1">Multi-pass membrane protein</topology>
    </subcellularLocation>
    <subcellularLocation>
        <location evidence="7">Cell membrane</location>
        <topology evidence="7">Multi-pass membrane protein</topology>
    </subcellularLocation>
</comment>
<dbReference type="Pfam" id="PF06965">
    <property type="entry name" value="Na_H_antiport_1"/>
    <property type="match status" value="1"/>
</dbReference>
<feature type="transmembrane region" description="Helical" evidence="7">
    <location>
        <begin position="60"/>
        <end position="80"/>
    </location>
</feature>
<keyword evidence="6 7" id="KW-0739">Sodium transport</keyword>
<dbReference type="KEGG" id="gai:IMCC3135_28760"/>
<dbReference type="Proteomes" id="UP000250079">
    <property type="component" value="Chromosome"/>
</dbReference>
<comment type="function">
    <text evidence="7">Na(+)/H(+) antiporter that extrudes sodium in exchange for external protons.</text>
</comment>
<reference evidence="8 9" key="1">
    <citation type="submission" date="2016-12" db="EMBL/GenBank/DDBJ databases">
        <authorList>
            <person name="Song W.-J."/>
            <person name="Kurnit D.M."/>
        </authorList>
    </citation>
    <scope>NUCLEOTIDE SEQUENCE [LARGE SCALE GENOMIC DNA]</scope>
    <source>
        <strain evidence="8 9">IMCC3135</strain>
    </source>
</reference>
<dbReference type="NCBIfam" id="NF007111">
    <property type="entry name" value="PRK09560.1"/>
    <property type="match status" value="1"/>
</dbReference>
<protein>
    <recommendedName>
        <fullName evidence="7">Na(+)/H(+) antiporter NhaA</fullName>
    </recommendedName>
    <alternativeName>
        <fullName evidence="7">Sodium/proton antiporter NhaA</fullName>
    </alternativeName>
</protein>
<organism evidence="8 9">
    <name type="scientific">Granulosicoccus antarcticus IMCC3135</name>
    <dbReference type="NCBI Taxonomy" id="1192854"/>
    <lineage>
        <taxon>Bacteria</taxon>
        <taxon>Pseudomonadati</taxon>
        <taxon>Pseudomonadota</taxon>
        <taxon>Gammaproteobacteria</taxon>
        <taxon>Chromatiales</taxon>
        <taxon>Granulosicoccaceae</taxon>
        <taxon>Granulosicoccus</taxon>
    </lineage>
</organism>
<keyword evidence="7" id="KW-0406">Ion transport</keyword>
<evidence type="ECO:0000256" key="5">
    <source>
        <dbReference type="ARBA" id="ARBA00023136"/>
    </source>
</evidence>
<gene>
    <name evidence="7 8" type="primary">nhaA</name>
    <name evidence="8" type="ORF">IMCC3135_28760</name>
</gene>
<evidence type="ECO:0000256" key="7">
    <source>
        <dbReference type="HAMAP-Rule" id="MF_01844"/>
    </source>
</evidence>
<feature type="transmembrane region" description="Helical" evidence="7">
    <location>
        <begin position="375"/>
        <end position="394"/>
    </location>
</feature>
<evidence type="ECO:0000256" key="6">
    <source>
        <dbReference type="ARBA" id="ARBA00023201"/>
    </source>
</evidence>
<keyword evidence="3 7" id="KW-0812">Transmembrane</keyword>
<feature type="transmembrane region" description="Helical" evidence="7">
    <location>
        <begin position="338"/>
        <end position="363"/>
    </location>
</feature>
<dbReference type="Gene3D" id="1.20.1530.10">
    <property type="entry name" value="Na+/H+ antiporter like domain"/>
    <property type="match status" value="1"/>
</dbReference>
<keyword evidence="9" id="KW-1185">Reference proteome</keyword>
<feature type="transmembrane region" description="Helical" evidence="7">
    <location>
        <begin position="155"/>
        <end position="176"/>
    </location>
</feature>
<dbReference type="GO" id="GO:0006885">
    <property type="term" value="P:regulation of pH"/>
    <property type="evidence" value="ECO:0007669"/>
    <property type="project" value="UniProtKB-UniRule"/>
</dbReference>
<evidence type="ECO:0000313" key="9">
    <source>
        <dbReference type="Proteomes" id="UP000250079"/>
    </source>
</evidence>
<comment type="catalytic activity">
    <reaction evidence="7">
        <text>Na(+)(in) + 2 H(+)(out) = Na(+)(out) + 2 H(+)(in)</text>
        <dbReference type="Rhea" id="RHEA:29251"/>
        <dbReference type="ChEBI" id="CHEBI:15378"/>
        <dbReference type="ChEBI" id="CHEBI:29101"/>
    </reaction>
</comment>
<dbReference type="AlphaFoldDB" id="A0A2Z2P7I6"/>
<keyword evidence="2 7" id="KW-1003">Cell membrane</keyword>
<keyword evidence="4 7" id="KW-1133">Transmembrane helix</keyword>
<feature type="transmembrane region" description="Helical" evidence="7">
    <location>
        <begin position="127"/>
        <end position="146"/>
    </location>
</feature>
<comment type="similarity">
    <text evidence="7">Belongs to the NhaA Na(+)/H(+) (TC 2.A.33) antiporter family.</text>
</comment>
<dbReference type="PANTHER" id="PTHR30341:SF0">
    <property type="entry name" value="NA(+)_H(+) ANTIPORTER NHAA"/>
    <property type="match status" value="1"/>
</dbReference>
<evidence type="ECO:0000313" key="8">
    <source>
        <dbReference type="EMBL" id="ASJ75804.1"/>
    </source>
</evidence>
<evidence type="ECO:0000256" key="3">
    <source>
        <dbReference type="ARBA" id="ARBA00022692"/>
    </source>
</evidence>
<dbReference type="RefSeq" id="WP_088920659.1">
    <property type="nucleotide sequence ID" value="NZ_CP018632.1"/>
</dbReference>
<sequence length="409" mass="42994">MPINALQRFIKLEAAAGILLFLAAAASMIVANSSLAGFMSGVLDARAAVIIGALSIDKSVLLWINDGLMAVFFLLVGLELKREVLEGQLSDRSQLALPVVGALGGFMVPALIFTLFNLGDATALKGWAIPSATDIAFALGVLSLFGSRIPLSVKVFLASLAIIDDLAAIVVIALFYTSDLSLVALGVAAVGIVGLVALNVFNVTRTAAYILIGVVIWIAVLKSGIHATLAGVIVALAIPLTSKSSSQTAGVRAERKDSPLRSLEHALHPWVGYGILPLFAFANAGVSLEGITWEMLMNPLTLGIAVGLFLGKQVGVFIPIWLGVKARLLSMPDKSTMLMLYGTALVTGIGFTMSFFIGSLAYENLDQSFANSMKLGVLGGSMLSLIFGILVLWISTRKVTAQATDARKY</sequence>
<keyword evidence="7" id="KW-0050">Antiport</keyword>
<dbReference type="HAMAP" id="MF_01844">
    <property type="entry name" value="NhaA"/>
    <property type="match status" value="1"/>
</dbReference>
<dbReference type="InterPro" id="IPR004670">
    <property type="entry name" value="NhaA"/>
</dbReference>
<evidence type="ECO:0000256" key="4">
    <source>
        <dbReference type="ARBA" id="ARBA00022989"/>
    </source>
</evidence>
<keyword evidence="5 7" id="KW-0472">Membrane</keyword>
<keyword evidence="7" id="KW-0813">Transport</keyword>
<keyword evidence="7" id="KW-0915">Sodium</keyword>
<dbReference type="NCBIfam" id="NF007112">
    <property type="entry name" value="PRK09561.1"/>
    <property type="match status" value="1"/>
</dbReference>
<evidence type="ECO:0000256" key="1">
    <source>
        <dbReference type="ARBA" id="ARBA00004429"/>
    </source>
</evidence>
<feature type="transmembrane region" description="Helical" evidence="7">
    <location>
        <begin position="270"/>
        <end position="288"/>
    </location>
</feature>
<dbReference type="InterPro" id="IPR023171">
    <property type="entry name" value="Na/H_antiporter_dom_sf"/>
</dbReference>
<feature type="transmembrane region" description="Helical" evidence="7">
    <location>
        <begin position="208"/>
        <end position="238"/>
    </location>
</feature>
<proteinExistence type="inferred from homology"/>
<feature type="transmembrane region" description="Helical" evidence="7">
    <location>
        <begin position="300"/>
        <end position="322"/>
    </location>
</feature>
<dbReference type="GO" id="GO:0015385">
    <property type="term" value="F:sodium:proton antiporter activity"/>
    <property type="evidence" value="ECO:0007669"/>
    <property type="project" value="UniProtKB-UniRule"/>
</dbReference>
<accession>A0A2Z2P7I6</accession>
<dbReference type="OrthoDB" id="9808135at2"/>
<dbReference type="EMBL" id="CP018632">
    <property type="protein sequence ID" value="ASJ75804.1"/>
    <property type="molecule type" value="Genomic_DNA"/>
</dbReference>
<dbReference type="PANTHER" id="PTHR30341">
    <property type="entry name" value="SODIUM ION/PROTON ANTIPORTER NHAA-RELATED"/>
    <property type="match status" value="1"/>
</dbReference>
<name>A0A2Z2P7I6_9GAMM</name>
<dbReference type="GO" id="GO:0005886">
    <property type="term" value="C:plasma membrane"/>
    <property type="evidence" value="ECO:0007669"/>
    <property type="project" value="UniProtKB-SubCell"/>
</dbReference>
<feature type="transmembrane region" description="Helical" evidence="7">
    <location>
        <begin position="95"/>
        <end position="115"/>
    </location>
</feature>
<feature type="transmembrane region" description="Helical" evidence="7">
    <location>
        <begin position="182"/>
        <end position="201"/>
    </location>
</feature>
<dbReference type="NCBIfam" id="TIGR00773">
    <property type="entry name" value="NhaA"/>
    <property type="match status" value="1"/>
</dbReference>
<evidence type="ECO:0000256" key="2">
    <source>
        <dbReference type="ARBA" id="ARBA00022475"/>
    </source>
</evidence>